<organism evidence="2 3">
    <name type="scientific">Rufibacter roseus</name>
    <dbReference type="NCBI Taxonomy" id="1567108"/>
    <lineage>
        <taxon>Bacteria</taxon>
        <taxon>Pseudomonadati</taxon>
        <taxon>Bacteroidota</taxon>
        <taxon>Cytophagia</taxon>
        <taxon>Cytophagales</taxon>
        <taxon>Hymenobacteraceae</taxon>
        <taxon>Rufibacter</taxon>
    </lineage>
</organism>
<dbReference type="RefSeq" id="WP_153042245.1">
    <property type="nucleotide sequence ID" value="NZ_JBHSYQ010000003.1"/>
</dbReference>
<dbReference type="Proteomes" id="UP001596405">
    <property type="component" value="Unassembled WGS sequence"/>
</dbReference>
<feature type="signal peptide" evidence="1">
    <location>
        <begin position="1"/>
        <end position="23"/>
    </location>
</feature>
<comment type="caution">
    <text evidence="2">The sequence shown here is derived from an EMBL/GenBank/DDBJ whole genome shotgun (WGS) entry which is preliminary data.</text>
</comment>
<evidence type="ECO:0000313" key="2">
    <source>
        <dbReference type="EMBL" id="MFC6996957.1"/>
    </source>
</evidence>
<gene>
    <name evidence="2" type="ORF">ACFQHR_04935</name>
</gene>
<proteinExistence type="predicted"/>
<dbReference type="EMBL" id="JBHSYQ010000003">
    <property type="protein sequence ID" value="MFC6996957.1"/>
    <property type="molecule type" value="Genomic_DNA"/>
</dbReference>
<protein>
    <recommendedName>
        <fullName evidence="4">DUF3575 domain-containing protein</fullName>
    </recommendedName>
</protein>
<evidence type="ECO:0008006" key="4">
    <source>
        <dbReference type="Google" id="ProtNLM"/>
    </source>
</evidence>
<evidence type="ECO:0000256" key="1">
    <source>
        <dbReference type="SAM" id="SignalP"/>
    </source>
</evidence>
<name>A0ABW2DK48_9BACT</name>
<keyword evidence="3" id="KW-1185">Reference proteome</keyword>
<reference evidence="3" key="1">
    <citation type="journal article" date="2019" name="Int. J. Syst. Evol. Microbiol.">
        <title>The Global Catalogue of Microorganisms (GCM) 10K type strain sequencing project: providing services to taxonomists for standard genome sequencing and annotation.</title>
        <authorList>
            <consortium name="The Broad Institute Genomics Platform"/>
            <consortium name="The Broad Institute Genome Sequencing Center for Infectious Disease"/>
            <person name="Wu L."/>
            <person name="Ma J."/>
        </authorList>
    </citation>
    <scope>NUCLEOTIDE SEQUENCE [LARGE SCALE GENOMIC DNA]</scope>
    <source>
        <strain evidence="3">CGMCC 4.7393</strain>
    </source>
</reference>
<accession>A0ABW2DK48</accession>
<sequence length="246" mass="27771">MLHRNLLSAGMLLLCLFCNAALAQTQIRKNPASPTDSIVVELPHNIKMILVLDDLNKLNLLEKTSLDSLVKTLNTQLKESNGIAPATSTPAQQVITESTDTTKSTDQLVIWASVGAGLIRQDFVPQFSPGLEVRLKDKAYFVNYDMNFFFDRTPENKHRMHVNSFVDVGFGFRKFAPFGINNSGETENFRRISVGYLVQSNGGYFEKNTFRLSYSYPILNNMIKVMPQLYITNNLKTFFPGVSLRF</sequence>
<evidence type="ECO:0000313" key="3">
    <source>
        <dbReference type="Proteomes" id="UP001596405"/>
    </source>
</evidence>
<keyword evidence="1" id="KW-0732">Signal</keyword>
<feature type="chain" id="PRO_5046360891" description="DUF3575 domain-containing protein" evidence="1">
    <location>
        <begin position="24"/>
        <end position="246"/>
    </location>
</feature>